<dbReference type="SMART" id="SM00320">
    <property type="entry name" value="WD40"/>
    <property type="match status" value="14"/>
</dbReference>
<name>A0A4R2JLN1_9PSEU</name>
<dbReference type="InterPro" id="IPR015943">
    <property type="entry name" value="WD40/YVTN_repeat-like_dom_sf"/>
</dbReference>
<feature type="repeat" description="WD" evidence="3">
    <location>
        <begin position="990"/>
        <end position="1014"/>
    </location>
</feature>
<keyword evidence="7" id="KW-1185">Reference proteome</keyword>
<feature type="repeat" description="WD" evidence="3">
    <location>
        <begin position="1070"/>
        <end position="1111"/>
    </location>
</feature>
<keyword evidence="4" id="KW-1133">Transmembrane helix</keyword>
<evidence type="ECO:0000256" key="2">
    <source>
        <dbReference type="ARBA" id="ARBA00022737"/>
    </source>
</evidence>
<comment type="caution">
    <text evidence="6">The sequence shown here is derived from an EMBL/GenBank/DDBJ whole genome shotgun (WGS) entry which is preliminary data.</text>
</comment>
<dbReference type="PANTHER" id="PTHR44019">
    <property type="entry name" value="WD REPEAT-CONTAINING PROTEIN 55"/>
    <property type="match status" value="1"/>
</dbReference>
<feature type="repeat" description="WD" evidence="3">
    <location>
        <begin position="716"/>
        <end position="757"/>
    </location>
</feature>
<dbReference type="CDD" id="cd00093">
    <property type="entry name" value="HTH_XRE"/>
    <property type="match status" value="1"/>
</dbReference>
<feature type="repeat" description="WD" evidence="3">
    <location>
        <begin position="1161"/>
        <end position="1202"/>
    </location>
</feature>
<accession>A0A4R2JLN1</accession>
<evidence type="ECO:0000256" key="1">
    <source>
        <dbReference type="ARBA" id="ARBA00022574"/>
    </source>
</evidence>
<dbReference type="EMBL" id="SLWS01000003">
    <property type="protein sequence ID" value="TCO60973.1"/>
    <property type="molecule type" value="Genomic_DNA"/>
</dbReference>
<dbReference type="SUPFAM" id="SSF47413">
    <property type="entry name" value="lambda repressor-like DNA-binding domains"/>
    <property type="match status" value="1"/>
</dbReference>
<dbReference type="SUPFAM" id="SSF50978">
    <property type="entry name" value="WD40 repeat-like"/>
    <property type="match status" value="1"/>
</dbReference>
<dbReference type="PROSITE" id="PS50082">
    <property type="entry name" value="WD_REPEATS_2"/>
    <property type="match status" value="13"/>
</dbReference>
<reference evidence="6 7" key="1">
    <citation type="submission" date="2019-03" db="EMBL/GenBank/DDBJ databases">
        <title>Genomic Encyclopedia of Type Strains, Phase IV (KMG-IV): sequencing the most valuable type-strain genomes for metagenomic binning, comparative biology and taxonomic classification.</title>
        <authorList>
            <person name="Goeker M."/>
        </authorList>
    </citation>
    <scope>NUCLEOTIDE SEQUENCE [LARGE SCALE GENOMIC DNA]</scope>
    <source>
        <strain evidence="6 7">DSM 45934</strain>
    </source>
</reference>
<feature type="repeat" description="WD" evidence="3">
    <location>
        <begin position="1115"/>
        <end position="1156"/>
    </location>
</feature>
<dbReference type="GO" id="GO:0003677">
    <property type="term" value="F:DNA binding"/>
    <property type="evidence" value="ECO:0007669"/>
    <property type="project" value="InterPro"/>
</dbReference>
<dbReference type="InterPro" id="IPR049052">
    <property type="entry name" value="nSTAND1"/>
</dbReference>
<dbReference type="PANTHER" id="PTHR44019:SF8">
    <property type="entry name" value="POC1 CENTRIOLAR PROTEIN HOMOLOG"/>
    <property type="match status" value="1"/>
</dbReference>
<feature type="repeat" description="WD" evidence="3">
    <location>
        <begin position="1025"/>
        <end position="1058"/>
    </location>
</feature>
<evidence type="ECO:0000256" key="4">
    <source>
        <dbReference type="SAM" id="Phobius"/>
    </source>
</evidence>
<dbReference type="InterPro" id="IPR010982">
    <property type="entry name" value="Lambda_DNA-bd_dom_sf"/>
</dbReference>
<dbReference type="Proteomes" id="UP000295680">
    <property type="component" value="Unassembled WGS sequence"/>
</dbReference>
<dbReference type="Gene3D" id="2.130.10.10">
    <property type="entry name" value="YVTN repeat-like/Quinoprotein amine dehydrogenase"/>
    <property type="match status" value="5"/>
</dbReference>
<dbReference type="PROSITE" id="PS50943">
    <property type="entry name" value="HTH_CROC1"/>
    <property type="match status" value="1"/>
</dbReference>
<dbReference type="PROSITE" id="PS00678">
    <property type="entry name" value="WD_REPEATS_1"/>
    <property type="match status" value="6"/>
</dbReference>
<dbReference type="CDD" id="cd00200">
    <property type="entry name" value="WD40"/>
    <property type="match status" value="2"/>
</dbReference>
<dbReference type="InterPro" id="IPR036322">
    <property type="entry name" value="WD40_repeat_dom_sf"/>
</dbReference>
<protein>
    <submittedName>
        <fullName evidence="6">WD40 repeat protein</fullName>
    </submittedName>
</protein>
<dbReference type="Pfam" id="PF13560">
    <property type="entry name" value="HTH_31"/>
    <property type="match status" value="1"/>
</dbReference>
<feature type="repeat" description="WD" evidence="3">
    <location>
        <begin position="670"/>
        <end position="703"/>
    </location>
</feature>
<keyword evidence="4" id="KW-0472">Membrane</keyword>
<evidence type="ECO:0000256" key="3">
    <source>
        <dbReference type="PROSITE-ProRule" id="PRU00221"/>
    </source>
</evidence>
<dbReference type="InterPro" id="IPR001387">
    <property type="entry name" value="Cro/C1-type_HTH"/>
</dbReference>
<evidence type="ECO:0000313" key="7">
    <source>
        <dbReference type="Proteomes" id="UP000295680"/>
    </source>
</evidence>
<dbReference type="InterPro" id="IPR020472">
    <property type="entry name" value="WD40_PAC1"/>
</dbReference>
<feature type="repeat" description="WD" evidence="3">
    <location>
        <begin position="807"/>
        <end position="848"/>
    </location>
</feature>
<dbReference type="InterPro" id="IPR050505">
    <property type="entry name" value="WDR55/POC1"/>
</dbReference>
<evidence type="ECO:0000313" key="6">
    <source>
        <dbReference type="EMBL" id="TCO60973.1"/>
    </source>
</evidence>
<keyword evidence="4" id="KW-0812">Transmembrane</keyword>
<feature type="repeat" description="WD" evidence="3">
    <location>
        <begin position="624"/>
        <end position="665"/>
    </location>
</feature>
<dbReference type="RefSeq" id="WP_165960426.1">
    <property type="nucleotide sequence ID" value="NZ_SLWS01000003.1"/>
</dbReference>
<dbReference type="Gene3D" id="1.10.260.40">
    <property type="entry name" value="lambda repressor-like DNA-binding domains"/>
    <property type="match status" value="1"/>
</dbReference>
<dbReference type="AlphaFoldDB" id="A0A4R2JLN1"/>
<keyword evidence="2" id="KW-0677">Repeat</keyword>
<feature type="repeat" description="WD" evidence="3">
    <location>
        <begin position="853"/>
        <end position="894"/>
    </location>
</feature>
<dbReference type="PROSITE" id="PS50294">
    <property type="entry name" value="WD_REPEATS_REGION"/>
    <property type="match status" value="12"/>
</dbReference>
<dbReference type="SUPFAM" id="SSF50998">
    <property type="entry name" value="Quinoprotein alcohol dehydrogenase-like"/>
    <property type="match status" value="1"/>
</dbReference>
<dbReference type="Pfam" id="PF20703">
    <property type="entry name" value="nSTAND1"/>
    <property type="match status" value="1"/>
</dbReference>
<gene>
    <name evidence="6" type="ORF">EV192_103556</name>
</gene>
<dbReference type="InterPro" id="IPR011047">
    <property type="entry name" value="Quinoprotein_ADH-like_sf"/>
</dbReference>
<feature type="domain" description="HTH cro/C1-type" evidence="5">
    <location>
        <begin position="27"/>
        <end position="85"/>
    </location>
</feature>
<dbReference type="InterPro" id="IPR019775">
    <property type="entry name" value="WD40_repeat_CS"/>
</dbReference>
<keyword evidence="1 3" id="KW-0853">WD repeat</keyword>
<dbReference type="PRINTS" id="PR00320">
    <property type="entry name" value="GPROTEINBRPT"/>
</dbReference>
<sequence length="1274" mass="137398">MLEVKSDPEEPIGVHAVRTRQEFAQQLTLLRERASLTVRDVARAVGIPPSTAGGYFSGRNLPPAKPHSVLHELLRVCGVTSQAELDAWHQALLRVRRVPGPRPGHAPAPYRGLEPFQPEHVGWFHGREKLTQALADLVTRQYPGGGPVMVVGSSGAGKSSLLRAGLIPILSQGETGSRAWKLVLCTPGAHPMAEWERRLDTTGDHLLIVVDQFEELFTLCTDHDERTAFIKSLVAVARRTTPAASVVLGMRADFYAHASGYPDLVEALQNAQIVVGPMDRTELRRAIVEPARSANLDVDGGLVELLLRELEPGQPGSGAQAYEAGTLPLLSHALHMTWKRARGGVLTIEDYTATGGIRDAIAATAETVFTDLNESQRDIARRLFLRLVHLGDQTTDTRRRVSHPEILPEGRNNEGIAVGEVLDLFVDQRLITTDTNSVYLAHEALLTAWPRLRGWIEADRAGLRTHGRLARDAHAWQDSGRDPSGLYRGSRLAVAQEWTSELEHRADLNTLEREFLDSAANQEHAEQRARRRRISVLRRLIVVLAILVVIASVLTVVVFRQRSDALAERDMAISRQLATAANQLWDHDVSLAMQLALAAYRISPTLEARSALLDATATTPATRILGSEGASQSVAFTPNGQILAAANADHTIRLWRLDGHSHVTPLGTPIAAASSTIFTVTFDRTGTLLAVGGGDKTVRLWNVTHPDHPTLTGTPLTDATNTIYSVTFSPNGHTLAAASADKTIHLWDVTDPNRPVVLPVLTGFTDFAYSVAFSQDGHTLAAGSADGTVRLWDISNPTQPSPAGPVLTGPTRKVFTVAFTPDGNTLAAGSADKNIYLWDVTHRDAPITLGMPLTGATSWINTLAFSQDGRTLAAGSSDNTVRLWNLTSRTVERVLPHPGPVTAIAFADNMLATTDADGTIRIWDLPGSVATDSADTVLNTQFTPNGQVLVTGSGLTDGKFRLWDVTQRPRLLGQPNASPVPANRFNGMTALSGDGRTLATGSINGRVQLWDIQNPQHPVPIGEPLTGPTAASASLAFSSDGHLLAASGEENIVWLWDVTDKAHPRPLHPLTGPSNYVPSVAFSPDGHTLAAGSVDKNVWLWDVTNPDEPTHLATLSGPTNYVSSVAFSHNGHTLAVGSADKKVRLWDVTNNAHPEPLGQPLTGPGNYVYSVAFSAEDHILAAASADKTIWLWDTTNQRRPGLFATLNASAGPVHSATFSPNSRIIAAGGTDRTVRLWAIDPQLASEYICSAAGDPITLAEWTQYVHDLPYRPIC</sequence>
<feature type="repeat" description="WD" evidence="3">
    <location>
        <begin position="761"/>
        <end position="796"/>
    </location>
</feature>
<feature type="transmembrane region" description="Helical" evidence="4">
    <location>
        <begin position="540"/>
        <end position="559"/>
    </location>
</feature>
<organism evidence="6 7">
    <name type="scientific">Actinocrispum wychmicini</name>
    <dbReference type="NCBI Taxonomy" id="1213861"/>
    <lineage>
        <taxon>Bacteria</taxon>
        <taxon>Bacillati</taxon>
        <taxon>Actinomycetota</taxon>
        <taxon>Actinomycetes</taxon>
        <taxon>Pseudonocardiales</taxon>
        <taxon>Pseudonocardiaceae</taxon>
        <taxon>Actinocrispum</taxon>
    </lineage>
</organism>
<proteinExistence type="predicted"/>
<dbReference type="Pfam" id="PF00400">
    <property type="entry name" value="WD40"/>
    <property type="match status" value="14"/>
</dbReference>
<feature type="repeat" description="WD" evidence="3">
    <location>
        <begin position="1206"/>
        <end position="1237"/>
    </location>
</feature>
<dbReference type="InterPro" id="IPR001680">
    <property type="entry name" value="WD40_rpt"/>
</dbReference>
<evidence type="ECO:0000259" key="5">
    <source>
        <dbReference type="PROSITE" id="PS50943"/>
    </source>
</evidence>
<dbReference type="SUPFAM" id="SSF52540">
    <property type="entry name" value="P-loop containing nucleoside triphosphate hydrolases"/>
    <property type="match status" value="1"/>
</dbReference>
<dbReference type="InterPro" id="IPR027417">
    <property type="entry name" value="P-loop_NTPase"/>
</dbReference>
<feature type="repeat" description="WD" evidence="3">
    <location>
        <begin position="894"/>
        <end position="925"/>
    </location>
</feature>